<feature type="region of interest" description="Disordered" evidence="1">
    <location>
        <begin position="280"/>
        <end position="328"/>
    </location>
</feature>
<dbReference type="Proteomes" id="UP000033140">
    <property type="component" value="Unassembled WGS sequence"/>
</dbReference>
<evidence type="ECO:0000313" key="3">
    <source>
        <dbReference type="Proteomes" id="UP000033140"/>
    </source>
</evidence>
<feature type="region of interest" description="Disordered" evidence="1">
    <location>
        <begin position="469"/>
        <end position="491"/>
    </location>
</feature>
<feature type="compositionally biased region" description="Pro residues" evidence="1">
    <location>
        <begin position="481"/>
        <end position="491"/>
    </location>
</feature>
<dbReference type="EMBL" id="BACD03000045">
    <property type="protein sequence ID" value="GAO51403.1"/>
    <property type="molecule type" value="Genomic_DNA"/>
</dbReference>
<dbReference type="AlphaFoldDB" id="A0A0E9NNN1"/>
<gene>
    <name evidence="2" type="ORF">G7K_5505-t1</name>
</gene>
<comment type="caution">
    <text evidence="2">The sequence shown here is derived from an EMBL/GenBank/DDBJ whole genome shotgun (WGS) entry which is preliminary data.</text>
</comment>
<feature type="compositionally biased region" description="Pro residues" evidence="1">
    <location>
        <begin position="311"/>
        <end position="322"/>
    </location>
</feature>
<reference evidence="2 3" key="1">
    <citation type="journal article" date="2011" name="J. Gen. Appl. Microbiol.">
        <title>Draft genome sequencing of the enigmatic yeast Saitoella complicata.</title>
        <authorList>
            <person name="Nishida H."/>
            <person name="Hamamoto M."/>
            <person name="Sugiyama J."/>
        </authorList>
    </citation>
    <scope>NUCLEOTIDE SEQUENCE [LARGE SCALE GENOMIC DNA]</scope>
    <source>
        <strain evidence="2 3">NRRL Y-17804</strain>
    </source>
</reference>
<name>A0A0E9NNN1_SAICN</name>
<evidence type="ECO:0000313" key="2">
    <source>
        <dbReference type="EMBL" id="GAO51403.1"/>
    </source>
</evidence>
<organism evidence="2 3">
    <name type="scientific">Saitoella complicata (strain BCRC 22490 / CBS 7301 / JCM 7358 / NBRC 10748 / NRRL Y-17804)</name>
    <dbReference type="NCBI Taxonomy" id="698492"/>
    <lineage>
        <taxon>Eukaryota</taxon>
        <taxon>Fungi</taxon>
        <taxon>Dikarya</taxon>
        <taxon>Ascomycota</taxon>
        <taxon>Taphrinomycotina</taxon>
        <taxon>Taphrinomycotina incertae sedis</taxon>
        <taxon>Saitoella</taxon>
    </lineage>
</organism>
<protein>
    <submittedName>
        <fullName evidence="2">Uncharacterized protein</fullName>
    </submittedName>
</protein>
<dbReference type="RefSeq" id="XP_019022906.1">
    <property type="nucleotide sequence ID" value="XM_019171482.1"/>
</dbReference>
<keyword evidence="3" id="KW-1185">Reference proteome</keyword>
<evidence type="ECO:0000256" key="1">
    <source>
        <dbReference type="SAM" id="MobiDB-lite"/>
    </source>
</evidence>
<accession>A0A0E9NNN1</accession>
<proteinExistence type="predicted"/>
<reference evidence="2 3" key="3">
    <citation type="journal article" date="2015" name="Genome Announc.">
        <title>Draft Genome Sequence of the Archiascomycetous Yeast Saitoella complicata.</title>
        <authorList>
            <person name="Yamauchi K."/>
            <person name="Kondo S."/>
            <person name="Hamamoto M."/>
            <person name="Takahashi Y."/>
            <person name="Ogura Y."/>
            <person name="Hayashi T."/>
            <person name="Nishida H."/>
        </authorList>
    </citation>
    <scope>NUCLEOTIDE SEQUENCE [LARGE SCALE GENOMIC DNA]</scope>
    <source>
        <strain evidence="2 3">NRRL Y-17804</strain>
    </source>
</reference>
<sequence>MDFLQFSAVPSSSSSPLFGQASRLSLTPIVALRRGFRLEREDTYGDSSDEEELDVALLNKDWKQLERAALQLAPRDDHDSSLHDSVHALRYLVTILLDHTAKADKRVKELEKEVTALSNLDKVNASSVTSRLRSQVRDFGDAKARVEAIEAAIRKDTSRSPPSTPEVSEIDTAVSKVTGSVEAPALEKLVADSTVSALSSPGLLLDAVGKASSSLAADFVTRTELGTFFDEKIRSVSESMKSEAACNGSRDQQNDKLISTIDSISKKMDSFGKKSYSQVIAGRSAGPPPPQPRAKRPRTSPPIPQAGRGTPAPPRPPSPPESEPGVMTLGKPPLNLCLFCISETSDSFEDTRSFARDYLHLPELHASANRRGKASANPIPRPLVLRFFNKKDRDVFFRAFSVFLRQHPQPVTGYRASPDLTPTEIKTRDKLREEVNRGRASGRDLRFRDGLRIAEFRDGRFLRWVDSEAAGNSQDSAPAEPTSPAPAPAGD</sequence>
<reference evidence="2 3" key="2">
    <citation type="journal article" date="2014" name="J. Gen. Appl. Microbiol.">
        <title>The early diverging ascomycetous budding yeast Saitoella complicata has three histone deacetylases belonging to the Clr6, Hos2, and Rpd3 lineages.</title>
        <authorList>
            <person name="Nishida H."/>
            <person name="Matsumoto T."/>
            <person name="Kondo S."/>
            <person name="Hamamoto M."/>
            <person name="Yoshikawa H."/>
        </authorList>
    </citation>
    <scope>NUCLEOTIDE SEQUENCE [LARGE SCALE GENOMIC DNA]</scope>
    <source>
        <strain evidence="2 3">NRRL Y-17804</strain>
    </source>
</reference>